<evidence type="ECO:0000256" key="1">
    <source>
        <dbReference type="ARBA" id="ARBA00022679"/>
    </source>
</evidence>
<keyword evidence="4" id="KW-0067">ATP-binding</keyword>
<keyword evidence="2 9" id="KW-0548">Nucleotidyltransferase</keyword>
<keyword evidence="1 9" id="KW-0808">Transferase</keyword>
<evidence type="ECO:0000259" key="7">
    <source>
        <dbReference type="Pfam" id="PF03710"/>
    </source>
</evidence>
<dbReference type="PANTHER" id="PTHR30621">
    <property type="entry name" value="GLUTAMINE SYNTHETASE ADENYLYLTRANSFERASE"/>
    <property type="match status" value="1"/>
</dbReference>
<keyword evidence="6" id="KW-0511">Multifunctional enzyme</keyword>
<keyword evidence="3" id="KW-0547">Nucleotide-binding</keyword>
<reference evidence="9 10" key="1">
    <citation type="submission" date="2017-04" db="EMBL/GenBank/DDBJ databases">
        <title>Comparative genome analysis of Subtercola boreus.</title>
        <authorList>
            <person name="Cho Y.-J."/>
            <person name="Cho A."/>
            <person name="Kim O.-S."/>
            <person name="Lee J.-I."/>
        </authorList>
    </citation>
    <scope>NUCLEOTIDE SEQUENCE [LARGE SCALE GENOMIC DNA]</scope>
    <source>
        <strain evidence="9 10">P28004</strain>
    </source>
</reference>
<keyword evidence="5" id="KW-0460">Magnesium</keyword>
<dbReference type="EMBL" id="NBXE01000020">
    <property type="protein sequence ID" value="RFA27085.1"/>
    <property type="molecule type" value="Genomic_DNA"/>
</dbReference>
<dbReference type="PANTHER" id="PTHR30621:SF0">
    <property type="entry name" value="BIFUNCTIONAL GLUTAMINE SYNTHETASE ADENYLYLTRANSFERASE_ADENYLYL-REMOVING ENZYME"/>
    <property type="match status" value="1"/>
</dbReference>
<dbReference type="Pfam" id="PF03710">
    <property type="entry name" value="GlnE"/>
    <property type="match status" value="2"/>
</dbReference>
<evidence type="ECO:0000256" key="3">
    <source>
        <dbReference type="ARBA" id="ARBA00022741"/>
    </source>
</evidence>
<dbReference type="InterPro" id="IPR005190">
    <property type="entry name" value="GlnE_rpt_dom"/>
</dbReference>
<dbReference type="OrthoDB" id="9759366at2"/>
<dbReference type="InterPro" id="IPR013546">
    <property type="entry name" value="PII_UdlTrfase/GS_AdlTrfase"/>
</dbReference>
<feature type="domain" description="Glutamate-ammonia ligase adenylyltransferase repeated" evidence="7">
    <location>
        <begin position="620"/>
        <end position="850"/>
    </location>
</feature>
<sequence>MARVPGSLSLTELARVGFSELEEATRDLGVASEIGAVGVDDLLASLRMTADPDQALSYLVKMLRQPVPGSGREAVDKRPHATLPVTTRGLLAEEPTRTRLLRVFGASSGLADFFLAHPEELGALAERISRLPTAEELQDDLLGAVAAVDGFAAAAAGDADWVRLRVRYRRVLAQVTAFDLEQADPVAGVDLIAHTLADLAAAALDASLACARRRASTRGASRWYFDSAEVASTRLAIIGMGKAGARELNYVSDVDVIFVGEGDEEAGLSTARAIDIATALAMLTMHGITETTREPALWEVDPNLRPEGKAGALVRSLESHIAYYERWAKSWEFQALLKARPLAGDLALGGRYADAVAPRVWTSASREGFVESVQKMRQRVTDHIPVDEVDYQLKLGPGGLRDIEFTVQLLQLVHGQNDPLVRQAGTLPALAALANQGYIGRVEAHEFSRDYRVLRLMEHRLQLRALRRTHLVPRDEFGQRVLARATELAPSAPALLEIWNAIKVRVRTLHHRLFYRPLLAAVAALGPDEISLTSEQAVARLAAIGFLDPKGALGHIRAMTAGVSRRAAIQRHLLPVMLQWFANGADPDYGLLAFRRLSDTLGETYWFLRMLRDSSGAASRLTQVLSGSRFAAELLERIPEAAAWLENDHELRPRPFAVLWGETSATIARHDTPDAVAAALRTARRREVLRLACAAILGLLTVQELARGLTDITTVFLQGTLDAIRGSAALARGDGIEFAVIGMGRYGGREIGFGSDTDVMYVYRAVSVDPETAQSVARFIVNELVRLTEDHRLPLELDNDLRPEGKNGIVVRSLDSYRAYYRRWSLTWEAQALLRARGVVGDAALMLDFEAVADEVRYPASIGENAVREVKRIKARVEKERLPQGADPARHLKLGRGSLSDVEWYVQLLQLEHGAEHPEFRTTSTLDALDSEVAAGYVDEGDAAKLRDAWIFASRARSAMTLWTNRTGDVLPADRRQLEGVARLLEYPPGSATALEEDYLAVTRRARAVFERDFYGSL</sequence>
<dbReference type="RefSeq" id="WP_116418534.1">
    <property type="nucleotide sequence ID" value="NZ_NBXC01000015.1"/>
</dbReference>
<dbReference type="GO" id="GO:0005524">
    <property type="term" value="F:ATP binding"/>
    <property type="evidence" value="ECO:0007669"/>
    <property type="project" value="UniProtKB-KW"/>
</dbReference>
<dbReference type="Gene3D" id="1.20.120.330">
    <property type="entry name" value="Nucleotidyltransferases domain 2"/>
    <property type="match status" value="2"/>
</dbReference>
<evidence type="ECO:0000313" key="9">
    <source>
        <dbReference type="EMBL" id="RFA27085.1"/>
    </source>
</evidence>
<dbReference type="Pfam" id="PF08335">
    <property type="entry name" value="GlnD_UR_UTase"/>
    <property type="match status" value="2"/>
</dbReference>
<dbReference type="AlphaFoldDB" id="A0A3E0WC08"/>
<comment type="caution">
    <text evidence="9">The sequence shown here is derived from an EMBL/GenBank/DDBJ whole genome shotgun (WGS) entry which is preliminary data.</text>
</comment>
<dbReference type="GO" id="GO:0008882">
    <property type="term" value="F:[glutamate-ammonia-ligase] adenylyltransferase activity"/>
    <property type="evidence" value="ECO:0007669"/>
    <property type="project" value="InterPro"/>
</dbReference>
<dbReference type="CDD" id="cd05401">
    <property type="entry name" value="NT_GlnE_GlnD_like"/>
    <property type="match status" value="2"/>
</dbReference>
<dbReference type="InterPro" id="IPR043519">
    <property type="entry name" value="NT_sf"/>
</dbReference>
<evidence type="ECO:0000313" key="10">
    <source>
        <dbReference type="Proteomes" id="UP000257080"/>
    </source>
</evidence>
<proteinExistence type="predicted"/>
<dbReference type="SUPFAM" id="SSF81301">
    <property type="entry name" value="Nucleotidyltransferase"/>
    <property type="match status" value="2"/>
</dbReference>
<dbReference type="GO" id="GO:0000820">
    <property type="term" value="P:regulation of glutamine family amino acid metabolic process"/>
    <property type="evidence" value="ECO:0007669"/>
    <property type="project" value="TreeGrafter"/>
</dbReference>
<feature type="domain" description="Glutamate-ammonia ligase adenylyltransferase repeated" evidence="7">
    <location>
        <begin position="99"/>
        <end position="349"/>
    </location>
</feature>
<evidence type="ECO:0000259" key="8">
    <source>
        <dbReference type="Pfam" id="PF08335"/>
    </source>
</evidence>
<gene>
    <name evidence="9" type="ORF">B7R25_08445</name>
</gene>
<evidence type="ECO:0000256" key="5">
    <source>
        <dbReference type="ARBA" id="ARBA00022842"/>
    </source>
</evidence>
<evidence type="ECO:0000256" key="2">
    <source>
        <dbReference type="ARBA" id="ARBA00022695"/>
    </source>
</evidence>
<organism evidence="9 10">
    <name type="scientific">Subtercola boreus</name>
    <dbReference type="NCBI Taxonomy" id="120213"/>
    <lineage>
        <taxon>Bacteria</taxon>
        <taxon>Bacillati</taxon>
        <taxon>Actinomycetota</taxon>
        <taxon>Actinomycetes</taxon>
        <taxon>Micrococcales</taxon>
        <taxon>Microbacteriaceae</taxon>
        <taxon>Subtercola</taxon>
    </lineage>
</organism>
<protein>
    <submittedName>
        <fullName evidence="9">Bifunctional glutamine-synthetase adenylyltransferase/deadenyltransferase</fullName>
    </submittedName>
</protein>
<dbReference type="Proteomes" id="UP000257080">
    <property type="component" value="Unassembled WGS sequence"/>
</dbReference>
<evidence type="ECO:0000256" key="6">
    <source>
        <dbReference type="ARBA" id="ARBA00023268"/>
    </source>
</evidence>
<dbReference type="SUPFAM" id="SSF81593">
    <property type="entry name" value="Nucleotidyltransferase substrate binding subunit/domain"/>
    <property type="match status" value="2"/>
</dbReference>
<feature type="domain" description="PII-uridylyltransferase/Glutamine-synthetase adenylyltransferase" evidence="8">
    <location>
        <begin position="885"/>
        <end position="1011"/>
    </location>
</feature>
<dbReference type="NCBIfam" id="NF010707">
    <property type="entry name" value="PRK14109.1"/>
    <property type="match status" value="1"/>
</dbReference>
<evidence type="ECO:0000256" key="4">
    <source>
        <dbReference type="ARBA" id="ARBA00022840"/>
    </source>
</evidence>
<dbReference type="GO" id="GO:0005829">
    <property type="term" value="C:cytosol"/>
    <property type="evidence" value="ECO:0007669"/>
    <property type="project" value="TreeGrafter"/>
</dbReference>
<dbReference type="InterPro" id="IPR023057">
    <property type="entry name" value="GlnE"/>
</dbReference>
<accession>A0A3E0WC08</accession>
<dbReference type="Gene3D" id="3.30.460.10">
    <property type="entry name" value="Beta Polymerase, domain 2"/>
    <property type="match status" value="2"/>
</dbReference>
<name>A0A3E0WC08_9MICO</name>
<feature type="domain" description="PII-uridylyltransferase/Glutamine-synthetase adenylyltransferase" evidence="8">
    <location>
        <begin position="374"/>
        <end position="514"/>
    </location>
</feature>